<dbReference type="Pfam" id="PF03864">
    <property type="entry name" value="Phage_cap_E"/>
    <property type="match status" value="1"/>
</dbReference>
<evidence type="ECO:0000313" key="1">
    <source>
        <dbReference type="EMBL" id="CUU77160.1"/>
    </source>
</evidence>
<dbReference type="EMBL" id="FAUW01000002">
    <property type="protein sequence ID" value="CUU77160.1"/>
    <property type="molecule type" value="Genomic_DNA"/>
</dbReference>
<dbReference type="Gene3D" id="3.15.30.10">
    <property type="entry name" value="putative capsid protein of prophage domain like"/>
    <property type="match status" value="1"/>
</dbReference>
<dbReference type="Proteomes" id="UP000052257">
    <property type="component" value="Unassembled WGS sequence"/>
</dbReference>
<dbReference type="RefSeq" id="WP_059431002.1">
    <property type="nucleotide sequence ID" value="NZ_FAUW01000002.1"/>
</dbReference>
<organism evidence="1 2">
    <name type="scientific">Campylobacter hyointestinalis subsp. hyointestinalis</name>
    <dbReference type="NCBI Taxonomy" id="91352"/>
    <lineage>
        <taxon>Bacteria</taxon>
        <taxon>Pseudomonadati</taxon>
        <taxon>Campylobacterota</taxon>
        <taxon>Epsilonproteobacteria</taxon>
        <taxon>Campylobacterales</taxon>
        <taxon>Campylobacteraceae</taxon>
        <taxon>Campylobacter</taxon>
    </lineage>
</organism>
<comment type="caution">
    <text evidence="1">The sequence shown here is derived from an EMBL/GenBank/DDBJ whole genome shotgun (WGS) entry which is preliminary data.</text>
</comment>
<proteinExistence type="predicted"/>
<accession>A0A9W5ETL3</accession>
<reference evidence="1 2" key="1">
    <citation type="submission" date="2015-11" db="EMBL/GenBank/DDBJ databases">
        <authorList>
            <consortium name="Pathogen Informatics"/>
        </authorList>
    </citation>
    <scope>NUCLEOTIDE SEQUENCE [LARGE SCALE GENOMIC DNA]</scope>
    <source>
        <strain evidence="1 2">006A-0191</strain>
    </source>
</reference>
<gene>
    <name evidence="1" type="ORF">ERS739220_00839</name>
</gene>
<dbReference type="InterPro" id="IPR005564">
    <property type="entry name" value="Major_capsid_GpE"/>
</dbReference>
<dbReference type="AlphaFoldDB" id="A0A9W5ETL3"/>
<evidence type="ECO:0000313" key="2">
    <source>
        <dbReference type="Proteomes" id="UP000052257"/>
    </source>
</evidence>
<protein>
    <submittedName>
        <fullName evidence="1">Phage major capsid protein E</fullName>
    </submittedName>
</protein>
<name>A0A9W5ETL3_CAMHY</name>
<sequence length="322" mass="34953">MPFSKFKTDAMTKIISQIKPAPHFVMDNYFTKKTPSLSDSVDIKIKKGSGLVLSAVSKNAEHTLTDSGDVFVIKAGIPRFPLKGTINAAEVNELKTLNSIDNQIESVAKLIAAIHTEHRASFDTTYEFMALGALFGKVLDGGGKALFEFATTDEPIKFNSSKTFIETLGEIEDAISEDVGVSANYRLLVSNSLFAKLASKAEKANLFKTGLAIYKRVSNLRAIEVCGVEILPYVAKYTNTNGAIKDFLSGDTGIAVPNVPDMFELFYTRANHIEALGSAPSLYFSAQPEKLSDGRGYSIVSESRGLPVCVRPTAIKKIGFED</sequence>